<feature type="coiled-coil region" evidence="2">
    <location>
        <begin position="785"/>
        <end position="819"/>
    </location>
</feature>
<feature type="non-terminal residue" evidence="5">
    <location>
        <position position="914"/>
    </location>
</feature>
<feature type="coiled-coil region" evidence="2">
    <location>
        <begin position="222"/>
        <end position="630"/>
    </location>
</feature>
<dbReference type="GO" id="GO:0000137">
    <property type="term" value="C:Golgi cis cisterna"/>
    <property type="evidence" value="ECO:0007669"/>
    <property type="project" value="TreeGrafter"/>
</dbReference>
<name>A0A087UGV3_STEMI</name>
<dbReference type="GO" id="GO:0007030">
    <property type="term" value="P:Golgi organization"/>
    <property type="evidence" value="ECO:0007669"/>
    <property type="project" value="TreeGrafter"/>
</dbReference>
<feature type="compositionally biased region" description="Basic and acidic residues" evidence="3">
    <location>
        <begin position="80"/>
        <end position="93"/>
    </location>
</feature>
<gene>
    <name evidence="5" type="ORF">X975_22257</name>
</gene>
<evidence type="ECO:0000259" key="4">
    <source>
        <dbReference type="Pfam" id="PF15070"/>
    </source>
</evidence>
<keyword evidence="6" id="KW-1185">Reference proteome</keyword>
<evidence type="ECO:0000256" key="1">
    <source>
        <dbReference type="ARBA" id="ARBA00023054"/>
    </source>
</evidence>
<dbReference type="Pfam" id="PF15070">
    <property type="entry name" value="GOLGA2L5"/>
    <property type="match status" value="2"/>
</dbReference>
<feature type="coiled-coil region" evidence="2">
    <location>
        <begin position="657"/>
        <end position="756"/>
    </location>
</feature>
<organism evidence="5 6">
    <name type="scientific">Stegodyphus mimosarum</name>
    <name type="common">African social velvet spider</name>
    <dbReference type="NCBI Taxonomy" id="407821"/>
    <lineage>
        <taxon>Eukaryota</taxon>
        <taxon>Metazoa</taxon>
        <taxon>Ecdysozoa</taxon>
        <taxon>Arthropoda</taxon>
        <taxon>Chelicerata</taxon>
        <taxon>Arachnida</taxon>
        <taxon>Araneae</taxon>
        <taxon>Araneomorphae</taxon>
        <taxon>Entelegynae</taxon>
        <taxon>Eresoidea</taxon>
        <taxon>Eresidae</taxon>
        <taxon>Stegodyphus</taxon>
    </lineage>
</organism>
<feature type="domain" description="Golgin subfamily A conserved" evidence="4">
    <location>
        <begin position="581"/>
        <end position="819"/>
    </location>
</feature>
<dbReference type="EMBL" id="KK119736">
    <property type="protein sequence ID" value="KFM76592.1"/>
    <property type="molecule type" value="Genomic_DNA"/>
</dbReference>
<dbReference type="Proteomes" id="UP000054359">
    <property type="component" value="Unassembled WGS sequence"/>
</dbReference>
<evidence type="ECO:0000313" key="6">
    <source>
        <dbReference type="Proteomes" id="UP000054359"/>
    </source>
</evidence>
<evidence type="ECO:0000256" key="2">
    <source>
        <dbReference type="SAM" id="Coils"/>
    </source>
</evidence>
<accession>A0A087UGV3</accession>
<feature type="compositionally biased region" description="Polar residues" evidence="3">
    <location>
        <begin position="842"/>
        <end position="852"/>
    </location>
</feature>
<feature type="coiled-coil region" evidence="2">
    <location>
        <begin position="130"/>
        <end position="189"/>
    </location>
</feature>
<dbReference type="STRING" id="407821.A0A087UGV3"/>
<dbReference type="PANTHER" id="PTHR10881:SF46">
    <property type="entry name" value="GOLGIN SUBFAMILY A MEMBER 2"/>
    <property type="match status" value="1"/>
</dbReference>
<dbReference type="InterPro" id="IPR043976">
    <property type="entry name" value="GOLGA_cons_dom"/>
</dbReference>
<feature type="region of interest" description="Disordered" evidence="3">
    <location>
        <begin position="838"/>
        <end position="871"/>
    </location>
</feature>
<protein>
    <submittedName>
        <fullName evidence="5">Golgin subfamily A member 2</fullName>
    </submittedName>
</protein>
<feature type="compositionally biased region" description="Low complexity" evidence="3">
    <location>
        <begin position="853"/>
        <end position="867"/>
    </location>
</feature>
<dbReference type="OrthoDB" id="5978643at2759"/>
<feature type="region of interest" description="Disordered" evidence="3">
    <location>
        <begin position="16"/>
        <end position="96"/>
    </location>
</feature>
<evidence type="ECO:0000313" key="5">
    <source>
        <dbReference type="EMBL" id="KFM76592.1"/>
    </source>
</evidence>
<proteinExistence type="predicted"/>
<feature type="compositionally biased region" description="Polar residues" evidence="3">
    <location>
        <begin position="54"/>
        <end position="79"/>
    </location>
</feature>
<dbReference type="OMA" id="IQVIIAE"/>
<dbReference type="PANTHER" id="PTHR10881">
    <property type="entry name" value="GOLGIN SUBFAMILY A MEMBER-RELATED"/>
    <property type="match status" value="1"/>
</dbReference>
<dbReference type="GO" id="GO:0032580">
    <property type="term" value="C:Golgi cisterna membrane"/>
    <property type="evidence" value="ECO:0007669"/>
    <property type="project" value="TreeGrafter"/>
</dbReference>
<dbReference type="GO" id="GO:0005801">
    <property type="term" value="C:cis-Golgi network"/>
    <property type="evidence" value="ECO:0007669"/>
    <property type="project" value="TreeGrafter"/>
</dbReference>
<keyword evidence="1 2" id="KW-0175">Coiled coil</keyword>
<dbReference type="InterPro" id="IPR024858">
    <property type="entry name" value="GOLGA"/>
</dbReference>
<reference evidence="5 6" key="1">
    <citation type="submission" date="2013-11" db="EMBL/GenBank/DDBJ databases">
        <title>Genome sequencing of Stegodyphus mimosarum.</title>
        <authorList>
            <person name="Bechsgaard J."/>
        </authorList>
    </citation>
    <scope>NUCLEOTIDE SEQUENCE [LARGE SCALE GENOMIC DNA]</scope>
</reference>
<feature type="domain" description="Golgin subfamily A conserved" evidence="4">
    <location>
        <begin position="359"/>
        <end position="577"/>
    </location>
</feature>
<dbReference type="AlphaFoldDB" id="A0A087UGV3"/>
<evidence type="ECO:0000256" key="3">
    <source>
        <dbReference type="SAM" id="MobiDB-lite"/>
    </source>
</evidence>
<sequence length="914" mass="104874">MADGVSREEKLAAGLKKLKQFQQQKRVRQNKNCDSDKTKITRKKASPSKDDSLFENSTSKGTVSEPSAVIQQEVPSTRKSNGDLEQSKNKELSSTESLRQISLHLNGLMSETDAFMNGSIEQDEQAEFESKSLEKRNQELAQLVNNLQQSNDQLEFQLQDLRAKNKRLLQNFELEKKELLEKAHKEQVSLKDQLQVHIQTIGILVAEKTELQSSLSLSQQTAKQKAGEVEELQGRLRASRQRASDLERDLIALTNSNQQLEKVNKEALKDIERLKMDIYKASKSSEDLKLANAELTEKLNKKIAHLETVEKELAECQNKLSVVEVQAQQFSENNNENPSQLEEVYQQKFELEKRISLYKESIDKLINERDQMSEQYQQYVQQLSQQVTSLRDEIKQLSNEKDALSKEKNILQEKLETQQHSKDALSAEPSELKVQISVLENQNEELRKKLEAELCNNSKTATLLQEQEKKILELEKVISRLKEDEVDKSRLVETMQSDKVAASRAVAQNRELKKQLEELQSGFVSMSNDKLELAEKLHSEQHITKELGERLSQQEEELHELKEQLAQREAELQDLHKSNTKGIYQQNQIADRMRHYEAQGQLVEMLQKELHQAQEQINSLVSQNSELRMAIATQAEVTVSDESAKEDRDATKRNDLVASLSASVRQLEMERNQMMKQLEEQKNNRTNLEQQLKKKEIQLSEGSEGNGDVVSQEEYNLMKNAMTQLEERFKQTMNKIAELSDERQQLEHLVTQLQGETETIGDYIALYQIQRGLMRKRASEKDEYIAQLARDREDLKAKLGQLQDLVMKLLEERKQFQTQTSSLDTNLELIQIPELEERKIQNPDQLDGQNQNGSDSSIDVSSGSTDVEVTKKPEATAKKIMELLTEIETTNLVEKPVLDNFHPCPVCSGRLITV</sequence>